<feature type="non-terminal residue" evidence="2">
    <location>
        <position position="169"/>
    </location>
</feature>
<dbReference type="Gene3D" id="1.10.286.20">
    <property type="match status" value="1"/>
</dbReference>
<keyword evidence="3" id="KW-1185">Reference proteome</keyword>
<gene>
    <name evidence="2" type="ORF">ILEXP_LOCUS44637</name>
</gene>
<dbReference type="InterPro" id="IPR036402">
    <property type="entry name" value="EF-Ts_dimer_sf"/>
</dbReference>
<feature type="domain" description="Translation elongation factor EFTs/EF1B dimerisation" evidence="1">
    <location>
        <begin position="53"/>
        <end position="108"/>
    </location>
</feature>
<comment type="caution">
    <text evidence="2">The sequence shown here is derived from an EMBL/GenBank/DDBJ whole genome shotgun (WGS) entry which is preliminary data.</text>
</comment>
<proteinExistence type="predicted"/>
<accession>A0ABC8U191</accession>
<dbReference type="Gene3D" id="3.30.479.20">
    <property type="entry name" value="Elongation factor Ts, dimerisation domain"/>
    <property type="match status" value="1"/>
</dbReference>
<reference evidence="2 3" key="1">
    <citation type="submission" date="2024-02" db="EMBL/GenBank/DDBJ databases">
        <authorList>
            <person name="Vignale AGUSTIN F."/>
            <person name="Sosa J E."/>
            <person name="Modenutti C."/>
        </authorList>
    </citation>
    <scope>NUCLEOTIDE SEQUENCE [LARGE SCALE GENOMIC DNA]</scope>
</reference>
<organism evidence="2 3">
    <name type="scientific">Ilex paraguariensis</name>
    <name type="common">yerba mate</name>
    <dbReference type="NCBI Taxonomy" id="185542"/>
    <lineage>
        <taxon>Eukaryota</taxon>
        <taxon>Viridiplantae</taxon>
        <taxon>Streptophyta</taxon>
        <taxon>Embryophyta</taxon>
        <taxon>Tracheophyta</taxon>
        <taxon>Spermatophyta</taxon>
        <taxon>Magnoliopsida</taxon>
        <taxon>eudicotyledons</taxon>
        <taxon>Gunneridae</taxon>
        <taxon>Pentapetalae</taxon>
        <taxon>asterids</taxon>
        <taxon>campanulids</taxon>
        <taxon>Aquifoliales</taxon>
        <taxon>Aquifoliaceae</taxon>
        <taxon>Ilex</taxon>
    </lineage>
</organism>
<dbReference type="CDD" id="cd06222">
    <property type="entry name" value="RNase_H_like"/>
    <property type="match status" value="1"/>
</dbReference>
<dbReference type="SUPFAM" id="SSF54713">
    <property type="entry name" value="Elongation factor Ts (EF-Ts), dimerisation domain"/>
    <property type="match status" value="1"/>
</dbReference>
<evidence type="ECO:0000313" key="3">
    <source>
        <dbReference type="Proteomes" id="UP001642360"/>
    </source>
</evidence>
<evidence type="ECO:0000313" key="2">
    <source>
        <dbReference type="EMBL" id="CAK9174868.1"/>
    </source>
</evidence>
<dbReference type="Proteomes" id="UP001642360">
    <property type="component" value="Unassembled WGS sequence"/>
</dbReference>
<dbReference type="InterPro" id="IPR014039">
    <property type="entry name" value="Transl_elong_EFTs/EF1B_dimer"/>
</dbReference>
<name>A0ABC8U191_9AQUA</name>
<protein>
    <recommendedName>
        <fullName evidence="1">Translation elongation factor EFTs/EF1B dimerisation domain-containing protein</fullName>
    </recommendedName>
</protein>
<dbReference type="Pfam" id="PF00889">
    <property type="entry name" value="EF_TS"/>
    <property type="match status" value="1"/>
</dbReference>
<dbReference type="AlphaFoldDB" id="A0ABC8U191"/>
<sequence length="169" mass="18791">MFRGELAKVRAKLEPWEKQLIEHNGKLEVTSTKGKFLNEKVEDRNASLDALQRVGSELAMHVVAAKPLFLSKDLVSSDAIENEHEILKSKILNESDSKVLVEMVLGNVGVPWRYKGLLDLILVIMGSLNVRIKHIYREANMIANFLASYVVKSRCSSDFSASGVLPVVG</sequence>
<evidence type="ECO:0000259" key="1">
    <source>
        <dbReference type="Pfam" id="PF00889"/>
    </source>
</evidence>
<dbReference type="InterPro" id="IPR044730">
    <property type="entry name" value="RNase_H-like_dom_plant"/>
</dbReference>
<dbReference type="EMBL" id="CAUOFW020006474">
    <property type="protein sequence ID" value="CAK9174868.1"/>
    <property type="molecule type" value="Genomic_DNA"/>
</dbReference>